<protein>
    <submittedName>
        <fullName evidence="1">ABC transporter substrate-binding protein</fullName>
    </submittedName>
</protein>
<dbReference type="GO" id="GO:0015689">
    <property type="term" value="P:molybdate ion transport"/>
    <property type="evidence" value="ECO:0007669"/>
    <property type="project" value="TreeGrafter"/>
</dbReference>
<dbReference type="SUPFAM" id="SSF53850">
    <property type="entry name" value="Periplasmic binding protein-like II"/>
    <property type="match status" value="1"/>
</dbReference>
<dbReference type="Proteomes" id="UP000319255">
    <property type="component" value="Unassembled WGS sequence"/>
</dbReference>
<keyword evidence="2" id="KW-1185">Reference proteome</keyword>
<dbReference type="OrthoDB" id="8216219at2"/>
<dbReference type="EMBL" id="VFRP01000013">
    <property type="protein sequence ID" value="TPE49768.1"/>
    <property type="molecule type" value="Genomic_DNA"/>
</dbReference>
<sequence length="226" mass="23991">MSTLAVECAFKRDILPRWQAAGGEIRTQWSPTTVLMRDIGAGARADVVVLIDAPMAELADRGVVRRETIVPIARANFGVATLPGASRPDISTPEAFLAAMASARVTYSLTGASGLWFAEILRSNGAEAALERAVAIPEGFTAEKLVSGEADLAVQQISELMSVDGVEILGPFPEPFQRPTDFSAAIFTEAADPQEAERFLDFLQSAASEAAYRAGGLDPRLARTPA</sequence>
<dbReference type="Pfam" id="PF13531">
    <property type="entry name" value="SBP_bac_11"/>
    <property type="match status" value="1"/>
</dbReference>
<dbReference type="GO" id="GO:0030973">
    <property type="term" value="F:molybdate ion binding"/>
    <property type="evidence" value="ECO:0007669"/>
    <property type="project" value="TreeGrafter"/>
</dbReference>
<accession>A0A501WK91</accession>
<reference evidence="1 2" key="1">
    <citation type="submission" date="2019-06" db="EMBL/GenBank/DDBJ databases">
        <title>A novel bacterium of genus Amaricoccus, isolated from marine sediment.</title>
        <authorList>
            <person name="Huang H."/>
            <person name="Mo K."/>
            <person name="Hu Y."/>
        </authorList>
    </citation>
    <scope>NUCLEOTIDE SEQUENCE [LARGE SCALE GENOMIC DNA]</scope>
    <source>
        <strain evidence="1 2">HB172011</strain>
    </source>
</reference>
<dbReference type="Gene3D" id="3.40.190.10">
    <property type="entry name" value="Periplasmic binding protein-like II"/>
    <property type="match status" value="2"/>
</dbReference>
<dbReference type="PANTHER" id="PTHR30632">
    <property type="entry name" value="MOLYBDATE-BINDING PERIPLASMIC PROTEIN"/>
    <property type="match status" value="1"/>
</dbReference>
<evidence type="ECO:0000313" key="1">
    <source>
        <dbReference type="EMBL" id="TPE49768.1"/>
    </source>
</evidence>
<comment type="caution">
    <text evidence="1">The sequence shown here is derived from an EMBL/GenBank/DDBJ whole genome shotgun (WGS) entry which is preliminary data.</text>
</comment>
<organism evidence="1 2">
    <name type="scientific">Amaricoccus solimangrovi</name>
    <dbReference type="NCBI Taxonomy" id="2589815"/>
    <lineage>
        <taxon>Bacteria</taxon>
        <taxon>Pseudomonadati</taxon>
        <taxon>Pseudomonadota</taxon>
        <taxon>Alphaproteobacteria</taxon>
        <taxon>Rhodobacterales</taxon>
        <taxon>Paracoccaceae</taxon>
        <taxon>Amaricoccus</taxon>
    </lineage>
</organism>
<name>A0A501WK91_9RHOB</name>
<dbReference type="InterPro" id="IPR050682">
    <property type="entry name" value="ModA/WtpA"/>
</dbReference>
<proteinExistence type="predicted"/>
<dbReference type="AlphaFoldDB" id="A0A501WK91"/>
<dbReference type="PANTHER" id="PTHR30632:SF11">
    <property type="entry name" value="BLR4797 PROTEIN"/>
    <property type="match status" value="1"/>
</dbReference>
<gene>
    <name evidence="1" type="ORF">FJM51_13565</name>
</gene>
<evidence type="ECO:0000313" key="2">
    <source>
        <dbReference type="Proteomes" id="UP000319255"/>
    </source>
</evidence>